<name>A0A5N6ACW4_9ACTN</name>
<organism evidence="2 3">
    <name type="scientific">Streptomyces mimosae</name>
    <dbReference type="NCBI Taxonomy" id="2586635"/>
    <lineage>
        <taxon>Bacteria</taxon>
        <taxon>Bacillati</taxon>
        <taxon>Actinomycetota</taxon>
        <taxon>Actinomycetes</taxon>
        <taxon>Kitasatosporales</taxon>
        <taxon>Streptomycetaceae</taxon>
        <taxon>Streptomyces</taxon>
    </lineage>
</organism>
<feature type="transmembrane region" description="Helical" evidence="1">
    <location>
        <begin position="36"/>
        <end position="57"/>
    </location>
</feature>
<accession>A0A5N6ACW4</accession>
<dbReference type="Proteomes" id="UP000314251">
    <property type="component" value="Unassembled WGS sequence"/>
</dbReference>
<evidence type="ECO:0000256" key="1">
    <source>
        <dbReference type="SAM" id="Phobius"/>
    </source>
</evidence>
<keyword evidence="1" id="KW-1133">Transmembrane helix</keyword>
<keyword evidence="1" id="KW-0812">Transmembrane</keyword>
<proteinExistence type="predicted"/>
<dbReference type="EMBL" id="VDLY02000008">
    <property type="protein sequence ID" value="KAB8165358.1"/>
    <property type="molecule type" value="Genomic_DNA"/>
</dbReference>
<gene>
    <name evidence="2" type="ORF">FH607_014350</name>
</gene>
<protein>
    <submittedName>
        <fullName evidence="2">Uncharacterized protein</fullName>
    </submittedName>
</protein>
<dbReference type="OrthoDB" id="4242671at2"/>
<reference evidence="2" key="1">
    <citation type="submission" date="2019-10" db="EMBL/GenBank/DDBJ databases">
        <title>Nonomuraea sp. nov., isolated from Phyllanthus amarus.</title>
        <authorList>
            <person name="Klykleung N."/>
            <person name="Tanasupawat S."/>
        </authorList>
    </citation>
    <scope>NUCLEOTIDE SEQUENCE [LARGE SCALE GENOMIC DNA]</scope>
    <source>
        <strain evidence="2">3MP-10</strain>
    </source>
</reference>
<comment type="caution">
    <text evidence="2">The sequence shown here is derived from an EMBL/GenBank/DDBJ whole genome shotgun (WGS) entry which is preliminary data.</text>
</comment>
<keyword evidence="3" id="KW-1185">Reference proteome</keyword>
<evidence type="ECO:0000313" key="2">
    <source>
        <dbReference type="EMBL" id="KAB8165358.1"/>
    </source>
</evidence>
<sequence>MGCALAGIGAAITAVLAAPRAEFSFDGGFENHARDLGVVFVELPLIVLGGALVPLFAWMLTKRWVHQPWLAVIAAVLTLSLGILGVLEWWTPRQHPDPGYGPGS</sequence>
<dbReference type="AlphaFoldDB" id="A0A5N6ACW4"/>
<evidence type="ECO:0000313" key="3">
    <source>
        <dbReference type="Proteomes" id="UP000314251"/>
    </source>
</evidence>
<feature type="transmembrane region" description="Helical" evidence="1">
    <location>
        <begin position="69"/>
        <end position="90"/>
    </location>
</feature>
<keyword evidence="1" id="KW-0472">Membrane</keyword>